<comment type="caution">
    <text evidence="2">The sequence shown here is derived from an EMBL/GenBank/DDBJ whole genome shotgun (WGS) entry which is preliminary data.</text>
</comment>
<name>A0ABV8RTM4_9SPHN</name>
<dbReference type="PANTHER" id="PTHR46623">
    <property type="entry name" value="CARBOXYMETHYLENEBUTENOLIDASE-RELATED"/>
    <property type="match status" value="1"/>
</dbReference>
<protein>
    <submittedName>
        <fullName evidence="2">Dienelactone hydrolase family protein</fullName>
        <ecNumber evidence="2">3.1.-.-</ecNumber>
    </submittedName>
</protein>
<dbReference type="InterPro" id="IPR051049">
    <property type="entry name" value="Dienelactone_hydrolase-like"/>
</dbReference>
<dbReference type="InterPro" id="IPR006311">
    <property type="entry name" value="TAT_signal"/>
</dbReference>
<sequence length="298" mass="31913">MCDEHTEAEDAAWLERNPMSRRQFGGTAAALAAGFAVTGTMAGCMTRSTHDDPAGLTEEMVKITTPDGTADAYFVHPGGAPRPGIIIWPDIGGLRDAFKTMGRRLAQAGYAVLVVNQYYRSKVAPVLAPGQSFSTPDGRAALEPMIARIDQAGTFRDTQAFVAFLDGQRAVDTKRKIGTVGYCMGGMMVVRSCAASPDRVGAGASCHGANLVTDKADSPHKLIAQSKASYLFAIAQNDDQRQPEAKKVLQDTCAAAGRPAEIEVYPAQHGWCTIDSKVYDQVQAERAWSRVLALFAKL</sequence>
<keyword evidence="3" id="KW-1185">Reference proteome</keyword>
<dbReference type="Gene3D" id="3.40.50.1820">
    <property type="entry name" value="alpha/beta hydrolase"/>
    <property type="match status" value="1"/>
</dbReference>
<dbReference type="InterPro" id="IPR002925">
    <property type="entry name" value="Dienelactn_hydro"/>
</dbReference>
<dbReference type="Pfam" id="PF01738">
    <property type="entry name" value="DLH"/>
    <property type="match status" value="1"/>
</dbReference>
<dbReference type="Proteomes" id="UP001595828">
    <property type="component" value="Unassembled WGS sequence"/>
</dbReference>
<evidence type="ECO:0000313" key="3">
    <source>
        <dbReference type="Proteomes" id="UP001595828"/>
    </source>
</evidence>
<dbReference type="SUPFAM" id="SSF53474">
    <property type="entry name" value="alpha/beta-Hydrolases"/>
    <property type="match status" value="1"/>
</dbReference>
<feature type="domain" description="Dienelactone hydrolase" evidence="1">
    <location>
        <begin position="71"/>
        <end position="297"/>
    </location>
</feature>
<dbReference type="EC" id="3.1.-.-" evidence="2"/>
<keyword evidence="2" id="KW-0378">Hydrolase</keyword>
<dbReference type="PANTHER" id="PTHR46623:SF10">
    <property type="entry name" value="CARBOXYMETHYLENEBUTENOLIDASE HOMOLOG"/>
    <property type="match status" value="1"/>
</dbReference>
<reference evidence="3" key="1">
    <citation type="journal article" date="2019" name="Int. J. Syst. Evol. Microbiol.">
        <title>The Global Catalogue of Microorganisms (GCM) 10K type strain sequencing project: providing services to taxonomists for standard genome sequencing and annotation.</title>
        <authorList>
            <consortium name="The Broad Institute Genomics Platform"/>
            <consortium name="The Broad Institute Genome Sequencing Center for Infectious Disease"/>
            <person name="Wu L."/>
            <person name="Ma J."/>
        </authorList>
    </citation>
    <scope>NUCLEOTIDE SEQUENCE [LARGE SCALE GENOMIC DNA]</scope>
    <source>
        <strain evidence="3">CGMCC 1.12989</strain>
    </source>
</reference>
<dbReference type="RefSeq" id="WP_379539710.1">
    <property type="nucleotide sequence ID" value="NZ_JBHSDR010000008.1"/>
</dbReference>
<dbReference type="PROSITE" id="PS51318">
    <property type="entry name" value="TAT"/>
    <property type="match status" value="1"/>
</dbReference>
<accession>A0ABV8RTM4</accession>
<organism evidence="2 3">
    <name type="scientific">Novosphingobium tardum</name>
    <dbReference type="NCBI Taxonomy" id="1538021"/>
    <lineage>
        <taxon>Bacteria</taxon>
        <taxon>Pseudomonadati</taxon>
        <taxon>Pseudomonadota</taxon>
        <taxon>Alphaproteobacteria</taxon>
        <taxon>Sphingomonadales</taxon>
        <taxon>Sphingomonadaceae</taxon>
        <taxon>Novosphingobium</taxon>
    </lineage>
</organism>
<evidence type="ECO:0000313" key="2">
    <source>
        <dbReference type="EMBL" id="MFC4296209.1"/>
    </source>
</evidence>
<proteinExistence type="predicted"/>
<gene>
    <name evidence="2" type="ORF">ACFO0A_14215</name>
</gene>
<dbReference type="EMBL" id="JBHSDR010000008">
    <property type="protein sequence ID" value="MFC4296209.1"/>
    <property type="molecule type" value="Genomic_DNA"/>
</dbReference>
<evidence type="ECO:0000259" key="1">
    <source>
        <dbReference type="Pfam" id="PF01738"/>
    </source>
</evidence>
<dbReference type="GO" id="GO:0016787">
    <property type="term" value="F:hydrolase activity"/>
    <property type="evidence" value="ECO:0007669"/>
    <property type="project" value="UniProtKB-KW"/>
</dbReference>
<dbReference type="InterPro" id="IPR029058">
    <property type="entry name" value="AB_hydrolase_fold"/>
</dbReference>